<organism evidence="1">
    <name type="scientific">Anguilla anguilla</name>
    <name type="common">European freshwater eel</name>
    <name type="synonym">Muraena anguilla</name>
    <dbReference type="NCBI Taxonomy" id="7936"/>
    <lineage>
        <taxon>Eukaryota</taxon>
        <taxon>Metazoa</taxon>
        <taxon>Chordata</taxon>
        <taxon>Craniata</taxon>
        <taxon>Vertebrata</taxon>
        <taxon>Euteleostomi</taxon>
        <taxon>Actinopterygii</taxon>
        <taxon>Neopterygii</taxon>
        <taxon>Teleostei</taxon>
        <taxon>Anguilliformes</taxon>
        <taxon>Anguillidae</taxon>
        <taxon>Anguilla</taxon>
    </lineage>
</organism>
<name>A0A0E9XCH5_ANGAN</name>
<accession>A0A0E9XCH5</accession>
<protein>
    <submittedName>
        <fullName evidence="1">Uncharacterized protein</fullName>
    </submittedName>
</protein>
<sequence length="48" mass="5672">MIRNTQAHTNLSTVTHYDTKYLGFLRSYVQNPIKPTQSQYKVIIKFII</sequence>
<dbReference type="EMBL" id="GBXM01009204">
    <property type="protein sequence ID" value="JAH99373.1"/>
    <property type="molecule type" value="Transcribed_RNA"/>
</dbReference>
<reference evidence="1" key="1">
    <citation type="submission" date="2014-11" db="EMBL/GenBank/DDBJ databases">
        <authorList>
            <person name="Amaro Gonzalez C."/>
        </authorList>
    </citation>
    <scope>NUCLEOTIDE SEQUENCE</scope>
</reference>
<reference evidence="1" key="2">
    <citation type="journal article" date="2015" name="Fish Shellfish Immunol.">
        <title>Early steps in the European eel (Anguilla anguilla)-Vibrio vulnificus interaction in the gills: Role of the RtxA13 toxin.</title>
        <authorList>
            <person name="Callol A."/>
            <person name="Pajuelo D."/>
            <person name="Ebbesson L."/>
            <person name="Teles M."/>
            <person name="MacKenzie S."/>
            <person name="Amaro C."/>
        </authorList>
    </citation>
    <scope>NUCLEOTIDE SEQUENCE</scope>
</reference>
<dbReference type="AlphaFoldDB" id="A0A0E9XCH5"/>
<evidence type="ECO:0000313" key="1">
    <source>
        <dbReference type="EMBL" id="JAH99373.1"/>
    </source>
</evidence>
<proteinExistence type="predicted"/>